<dbReference type="NCBIfam" id="TIGR01891">
    <property type="entry name" value="amidohydrolases"/>
    <property type="match status" value="1"/>
</dbReference>
<keyword evidence="2" id="KW-0464">Manganese</keyword>
<dbReference type="InterPro" id="IPR036264">
    <property type="entry name" value="Bact_exopeptidase_dim_dom"/>
</dbReference>
<dbReference type="GO" id="GO:0050118">
    <property type="term" value="F:N-acetyldiaminopimelate deacetylase activity"/>
    <property type="evidence" value="ECO:0007669"/>
    <property type="project" value="UniProtKB-ARBA"/>
</dbReference>
<dbReference type="Gene3D" id="3.30.70.360">
    <property type="match status" value="1"/>
</dbReference>
<name>A0A5C8ZWL7_9GAMM</name>
<evidence type="ECO:0000259" key="4">
    <source>
        <dbReference type="Pfam" id="PF07687"/>
    </source>
</evidence>
<dbReference type="InterPro" id="IPR011650">
    <property type="entry name" value="Peptidase_M20_dimer"/>
</dbReference>
<keyword evidence="3" id="KW-0732">Signal</keyword>
<feature type="binding site" evidence="2">
    <location>
        <position position="134"/>
    </location>
    <ligand>
        <name>Mn(2+)</name>
        <dbReference type="ChEBI" id="CHEBI:29035"/>
        <label>2</label>
    </ligand>
</feature>
<reference evidence="5 6" key="1">
    <citation type="submission" date="2019-08" db="EMBL/GenBank/DDBJ databases">
        <title>Parahaliea maris sp. nov., isolated from the surface seawater.</title>
        <authorList>
            <person name="Liu Y."/>
        </authorList>
    </citation>
    <scope>NUCLEOTIDE SEQUENCE [LARGE SCALE GENOMIC DNA]</scope>
    <source>
        <strain evidence="5 6">HSLHS9</strain>
    </source>
</reference>
<feature type="binding site" evidence="2">
    <location>
        <position position="402"/>
    </location>
    <ligand>
        <name>Mn(2+)</name>
        <dbReference type="ChEBI" id="CHEBI:29035"/>
        <label>2</label>
    </ligand>
</feature>
<evidence type="ECO:0000256" key="3">
    <source>
        <dbReference type="SAM" id="SignalP"/>
    </source>
</evidence>
<dbReference type="EMBL" id="VRZA01000004">
    <property type="protein sequence ID" value="TXS92953.1"/>
    <property type="molecule type" value="Genomic_DNA"/>
</dbReference>
<dbReference type="SUPFAM" id="SSF55031">
    <property type="entry name" value="Bacterial exopeptidase dimerisation domain"/>
    <property type="match status" value="1"/>
</dbReference>
<feature type="domain" description="Peptidase M20 dimerisation" evidence="4">
    <location>
        <begin position="221"/>
        <end position="320"/>
    </location>
</feature>
<feature type="binding site" evidence="2">
    <location>
        <position position="136"/>
    </location>
    <ligand>
        <name>Mn(2+)</name>
        <dbReference type="ChEBI" id="CHEBI:29035"/>
        <label>2</label>
    </ligand>
</feature>
<dbReference type="SUPFAM" id="SSF53187">
    <property type="entry name" value="Zn-dependent exopeptidases"/>
    <property type="match status" value="1"/>
</dbReference>
<evidence type="ECO:0000256" key="2">
    <source>
        <dbReference type="PIRSR" id="PIRSR005962-1"/>
    </source>
</evidence>
<dbReference type="InterPro" id="IPR017439">
    <property type="entry name" value="Amidohydrolase"/>
</dbReference>
<accession>A0A5C8ZWL7</accession>
<keyword evidence="6" id="KW-1185">Reference proteome</keyword>
<dbReference type="Pfam" id="PF07687">
    <property type="entry name" value="M20_dimer"/>
    <property type="match status" value="1"/>
</dbReference>
<protein>
    <submittedName>
        <fullName evidence="5">Amidohydrolase</fullName>
    </submittedName>
</protein>
<comment type="caution">
    <text evidence="5">The sequence shown here is derived from an EMBL/GenBank/DDBJ whole genome shotgun (WGS) entry which is preliminary data.</text>
</comment>
<gene>
    <name evidence="5" type="ORF">FV139_13435</name>
</gene>
<dbReference type="InterPro" id="IPR002933">
    <property type="entry name" value="Peptidase_M20"/>
</dbReference>
<dbReference type="PANTHER" id="PTHR11014:SF63">
    <property type="entry name" value="METALLOPEPTIDASE, PUTATIVE (AFU_ORTHOLOGUE AFUA_6G09600)-RELATED"/>
    <property type="match status" value="1"/>
</dbReference>
<feature type="binding site" evidence="2">
    <location>
        <position position="170"/>
    </location>
    <ligand>
        <name>Mn(2+)</name>
        <dbReference type="ChEBI" id="CHEBI:29035"/>
        <label>2</label>
    </ligand>
</feature>
<dbReference type="PANTHER" id="PTHR11014">
    <property type="entry name" value="PEPTIDASE M20 FAMILY MEMBER"/>
    <property type="match status" value="1"/>
</dbReference>
<dbReference type="Pfam" id="PF01546">
    <property type="entry name" value="Peptidase_M20"/>
    <property type="match status" value="1"/>
</dbReference>
<dbReference type="RefSeq" id="WP_148068955.1">
    <property type="nucleotide sequence ID" value="NZ_VRZA01000004.1"/>
</dbReference>
<dbReference type="GO" id="GO:0046872">
    <property type="term" value="F:metal ion binding"/>
    <property type="evidence" value="ECO:0007669"/>
    <property type="project" value="UniProtKB-KW"/>
</dbReference>
<dbReference type="Gene3D" id="3.40.630.10">
    <property type="entry name" value="Zn peptidases"/>
    <property type="match status" value="1"/>
</dbReference>
<sequence>MISPRNMLLATLLAMPVTSYAADIQSTLDHAADAVESDVIRWRRDFHQHPELGNREHRTAGIVANHLKSLGIEVTTGIAHTGVVGILKGAKPGPVVALRADMDALPVKEMTGLPFASTAVAEYGGKQVPVMHACGHDAHTAMLMGAASVLAAQRSELSGTVMFIFQPAEESPPPGEEGGAELMLEQGLFDTVKPDAVFGLHVGAGTSGTVTYRSGPAHAASDTFHITLKGRQSHGSMPWFGVDPVTLSGQVVLGLQTIASRRVNLMESPAVISVGTIRGGVRHNIIPSEVTLEGTIRSFYDHQRAAIHADVKQVVEHHAEAVGATADIDIQKGYPALINDRALIARMLPTIKQVVGETGANEGPMVFGSDDFSYFANETPGLFLWLGTTPPGEDPMKSEHNHSPYFDIDEPALSNGVKLLSHLAFVFLAERN</sequence>
<feature type="chain" id="PRO_5022923334" evidence="3">
    <location>
        <begin position="22"/>
        <end position="432"/>
    </location>
</feature>
<evidence type="ECO:0000256" key="1">
    <source>
        <dbReference type="ARBA" id="ARBA00022801"/>
    </source>
</evidence>
<keyword evidence="2" id="KW-0479">Metal-binding</keyword>
<feature type="signal peptide" evidence="3">
    <location>
        <begin position="1"/>
        <end position="21"/>
    </location>
</feature>
<dbReference type="GO" id="GO:0019877">
    <property type="term" value="P:diaminopimelate biosynthetic process"/>
    <property type="evidence" value="ECO:0007669"/>
    <property type="project" value="UniProtKB-ARBA"/>
</dbReference>
<keyword evidence="1 5" id="KW-0378">Hydrolase</keyword>
<organism evidence="5 6">
    <name type="scientific">Parahaliea maris</name>
    <dbReference type="NCBI Taxonomy" id="2716870"/>
    <lineage>
        <taxon>Bacteria</taxon>
        <taxon>Pseudomonadati</taxon>
        <taxon>Pseudomonadota</taxon>
        <taxon>Gammaproteobacteria</taxon>
        <taxon>Cellvibrionales</taxon>
        <taxon>Halieaceae</taxon>
        <taxon>Parahaliea</taxon>
    </lineage>
</organism>
<dbReference type="AlphaFoldDB" id="A0A5C8ZWL7"/>
<evidence type="ECO:0000313" key="6">
    <source>
        <dbReference type="Proteomes" id="UP000321039"/>
    </source>
</evidence>
<proteinExistence type="predicted"/>
<dbReference type="PIRSF" id="PIRSF005962">
    <property type="entry name" value="Pept_M20D_amidohydro"/>
    <property type="match status" value="1"/>
</dbReference>
<dbReference type="FunFam" id="3.30.70.360:FF:000001">
    <property type="entry name" value="N-acetyldiaminopimelate deacetylase"/>
    <property type="match status" value="1"/>
</dbReference>
<evidence type="ECO:0000313" key="5">
    <source>
        <dbReference type="EMBL" id="TXS92953.1"/>
    </source>
</evidence>
<feature type="binding site" evidence="2">
    <location>
        <position position="201"/>
    </location>
    <ligand>
        <name>Mn(2+)</name>
        <dbReference type="ChEBI" id="CHEBI:29035"/>
        <label>2</label>
    </ligand>
</feature>
<comment type="cofactor">
    <cofactor evidence="2">
        <name>Mn(2+)</name>
        <dbReference type="ChEBI" id="CHEBI:29035"/>
    </cofactor>
    <text evidence="2">The Mn(2+) ion enhances activity.</text>
</comment>
<dbReference type="Proteomes" id="UP000321039">
    <property type="component" value="Unassembled WGS sequence"/>
</dbReference>